<feature type="coiled-coil region" evidence="1">
    <location>
        <begin position="68"/>
        <end position="102"/>
    </location>
</feature>
<comment type="caution">
    <text evidence="2">The sequence shown here is derived from an EMBL/GenBank/DDBJ whole genome shotgun (WGS) entry which is preliminary data.</text>
</comment>
<keyword evidence="3" id="KW-1185">Reference proteome</keyword>
<name>A0A841RM60_9BACI</name>
<evidence type="ECO:0000313" key="3">
    <source>
        <dbReference type="Proteomes" id="UP000572212"/>
    </source>
</evidence>
<evidence type="ECO:0000313" key="2">
    <source>
        <dbReference type="EMBL" id="MBB6513012.1"/>
    </source>
</evidence>
<keyword evidence="1" id="KW-0175">Coiled coil</keyword>
<protein>
    <recommendedName>
        <fullName evidence="4">Flagellar FliJ protein</fullName>
    </recommendedName>
</protein>
<organism evidence="2 3">
    <name type="scientific">Gracilibacillus halotolerans</name>
    <dbReference type="NCBI Taxonomy" id="74386"/>
    <lineage>
        <taxon>Bacteria</taxon>
        <taxon>Bacillati</taxon>
        <taxon>Bacillota</taxon>
        <taxon>Bacilli</taxon>
        <taxon>Bacillales</taxon>
        <taxon>Bacillaceae</taxon>
        <taxon>Gracilibacillus</taxon>
    </lineage>
</organism>
<proteinExistence type="predicted"/>
<feature type="coiled-coil region" evidence="1">
    <location>
        <begin position="1"/>
        <end position="38"/>
    </location>
</feature>
<dbReference type="Pfam" id="PF13125">
    <property type="entry name" value="DUF3958"/>
    <property type="match status" value="1"/>
</dbReference>
<dbReference type="Proteomes" id="UP000572212">
    <property type="component" value="Unassembled WGS sequence"/>
</dbReference>
<evidence type="ECO:0000256" key="1">
    <source>
        <dbReference type="SAM" id="Coils"/>
    </source>
</evidence>
<evidence type="ECO:0008006" key="4">
    <source>
        <dbReference type="Google" id="ProtNLM"/>
    </source>
</evidence>
<dbReference type="RefSeq" id="WP_184247383.1">
    <property type="nucleotide sequence ID" value="NZ_BAAACU010000053.1"/>
</dbReference>
<dbReference type="InterPro" id="IPR025014">
    <property type="entry name" value="DUF3958"/>
</dbReference>
<accession>A0A841RM60</accession>
<reference evidence="2 3" key="1">
    <citation type="submission" date="2020-08" db="EMBL/GenBank/DDBJ databases">
        <title>Genomic Encyclopedia of Type Strains, Phase IV (KMG-IV): sequencing the most valuable type-strain genomes for metagenomic binning, comparative biology and taxonomic classification.</title>
        <authorList>
            <person name="Goeker M."/>
        </authorList>
    </citation>
    <scope>NUCLEOTIDE SEQUENCE [LARGE SCALE GENOMIC DNA]</scope>
    <source>
        <strain evidence="2 3">DSM 11805</strain>
    </source>
</reference>
<sequence length="118" mass="14349">MPQKRNDIVEVEQKIAVLQEKQLANKQQLARIDKVEQHFVQTINQGERLFHQLYETWKQDNELKSFMINSQLDVKSNIKNARNKLEKEREILSKDIKKLDQKEHDLYVMRRLYQEEKQ</sequence>
<gene>
    <name evidence="2" type="ORF">GGQ92_001802</name>
</gene>
<dbReference type="EMBL" id="JACHON010000007">
    <property type="protein sequence ID" value="MBB6513012.1"/>
    <property type="molecule type" value="Genomic_DNA"/>
</dbReference>
<dbReference type="AlphaFoldDB" id="A0A841RM60"/>